<evidence type="ECO:0000313" key="3">
    <source>
        <dbReference type="Proteomes" id="UP000184330"/>
    </source>
</evidence>
<dbReference type="PROSITE" id="PS50280">
    <property type="entry name" value="SET"/>
    <property type="match status" value="1"/>
</dbReference>
<dbReference type="PANTHER" id="PTHR47332">
    <property type="entry name" value="SET DOMAIN-CONTAINING PROTEIN 5"/>
    <property type="match status" value="1"/>
</dbReference>
<dbReference type="InterPro" id="IPR053185">
    <property type="entry name" value="SET_domain_protein"/>
</dbReference>
<reference evidence="2 3" key="1">
    <citation type="submission" date="2016-03" db="EMBL/GenBank/DDBJ databases">
        <authorList>
            <person name="Ploux O."/>
        </authorList>
    </citation>
    <scope>NUCLEOTIDE SEQUENCE [LARGE SCALE GENOMIC DNA]</scope>
    <source>
        <strain evidence="2 3">UAMH 11012</strain>
    </source>
</reference>
<dbReference type="Proteomes" id="UP000184330">
    <property type="component" value="Unassembled WGS sequence"/>
</dbReference>
<dbReference type="SMART" id="SM00317">
    <property type="entry name" value="SET"/>
    <property type="match status" value="1"/>
</dbReference>
<dbReference type="CDD" id="cd20071">
    <property type="entry name" value="SET_SMYD"/>
    <property type="match status" value="1"/>
</dbReference>
<dbReference type="PANTHER" id="PTHR47332:SF4">
    <property type="entry name" value="SET DOMAIN-CONTAINING PROTEIN 5"/>
    <property type="match status" value="1"/>
</dbReference>
<dbReference type="EMBL" id="FJOG01000006">
    <property type="protein sequence ID" value="CZR55018.1"/>
    <property type="molecule type" value="Genomic_DNA"/>
</dbReference>
<evidence type="ECO:0000313" key="2">
    <source>
        <dbReference type="EMBL" id="CZR55018.1"/>
    </source>
</evidence>
<keyword evidence="3" id="KW-1185">Reference proteome</keyword>
<dbReference type="InterPro" id="IPR046341">
    <property type="entry name" value="SET_dom_sf"/>
</dbReference>
<dbReference type="STRING" id="576137.A0A1L7WQI4"/>
<evidence type="ECO:0000259" key="1">
    <source>
        <dbReference type="PROSITE" id="PS50280"/>
    </source>
</evidence>
<accession>A0A1L7WQI4</accession>
<dbReference type="AlphaFoldDB" id="A0A1L7WQI4"/>
<name>A0A1L7WQI4_9HELO</name>
<organism evidence="2 3">
    <name type="scientific">Phialocephala subalpina</name>
    <dbReference type="NCBI Taxonomy" id="576137"/>
    <lineage>
        <taxon>Eukaryota</taxon>
        <taxon>Fungi</taxon>
        <taxon>Dikarya</taxon>
        <taxon>Ascomycota</taxon>
        <taxon>Pezizomycotina</taxon>
        <taxon>Leotiomycetes</taxon>
        <taxon>Helotiales</taxon>
        <taxon>Mollisiaceae</taxon>
        <taxon>Phialocephala</taxon>
        <taxon>Phialocephala fortinii species complex</taxon>
    </lineage>
</organism>
<dbReference type="Pfam" id="PF00856">
    <property type="entry name" value="SET"/>
    <property type="match status" value="1"/>
</dbReference>
<sequence length="264" mass="29469">MTHVFFEAEFEKFTFNFSSAEKTGFQTLIEDLAKAPQPEDALANGVLSPPKDDDKKIAIEAHELDLDFDHNFPRPDTPELAPANISPSPVRYPETLCTIIQICEIEGKGLGIVAAKDIPQGTFLLVETPIFVLLKSQTDAAIEATVDALSPENKEKFFSLSAYMSEEGESLKCRIMDCNAFSIMDETTSGVFETASRINHSCVPNSQYGWRDSIGRLVVWNRFKLLEGEEVTIDYGHRKNSLWSNYGFECTCGRCTDGESEDEK</sequence>
<dbReference type="OrthoDB" id="265717at2759"/>
<dbReference type="SUPFAM" id="SSF82199">
    <property type="entry name" value="SET domain"/>
    <property type="match status" value="1"/>
</dbReference>
<gene>
    <name evidence="2" type="ORF">PAC_04904</name>
</gene>
<dbReference type="Gene3D" id="2.170.270.10">
    <property type="entry name" value="SET domain"/>
    <property type="match status" value="1"/>
</dbReference>
<feature type="domain" description="SET" evidence="1">
    <location>
        <begin position="98"/>
        <end position="236"/>
    </location>
</feature>
<dbReference type="InterPro" id="IPR001214">
    <property type="entry name" value="SET_dom"/>
</dbReference>
<protein>
    <recommendedName>
        <fullName evidence="1">SET domain-containing protein</fullName>
    </recommendedName>
</protein>
<proteinExistence type="predicted"/>